<evidence type="ECO:0000256" key="13">
    <source>
        <dbReference type="PROSITE-ProRule" id="PRU00192"/>
    </source>
</evidence>
<comment type="similarity">
    <text evidence="1">Belongs to the peroxin-13 family.</text>
</comment>
<protein>
    <recommendedName>
        <fullName evidence="11">Peroxisomal membrane protein PEX13</fullName>
    </recommendedName>
    <alternativeName>
        <fullName evidence="10">Peroxin-13</fullName>
    </alternativeName>
</protein>
<evidence type="ECO:0000313" key="17">
    <source>
        <dbReference type="Proteomes" id="UP000594260"/>
    </source>
</evidence>
<evidence type="ECO:0000256" key="10">
    <source>
        <dbReference type="ARBA" id="ARBA00029693"/>
    </source>
</evidence>
<dbReference type="Gene3D" id="2.30.30.40">
    <property type="entry name" value="SH3 Domains"/>
    <property type="match status" value="1"/>
</dbReference>
<dbReference type="SMART" id="SM00326">
    <property type="entry name" value="SH3"/>
    <property type="match status" value="1"/>
</dbReference>
<evidence type="ECO:0000256" key="8">
    <source>
        <dbReference type="ARBA" id="ARBA00023136"/>
    </source>
</evidence>
<feature type="compositionally biased region" description="Low complexity" evidence="14">
    <location>
        <begin position="37"/>
        <end position="51"/>
    </location>
</feature>
<evidence type="ECO:0000259" key="15">
    <source>
        <dbReference type="PROSITE" id="PS50002"/>
    </source>
</evidence>
<dbReference type="PANTHER" id="PTHR19332">
    <property type="entry name" value="PEROXISOMAL MEMBRANE PROTEIN PEX13"/>
    <property type="match status" value="1"/>
</dbReference>
<keyword evidence="9" id="KW-0576">Peroxisome</keyword>
<evidence type="ECO:0000256" key="2">
    <source>
        <dbReference type="ARBA" id="ARBA00022443"/>
    </source>
</evidence>
<dbReference type="CDD" id="cd11864">
    <property type="entry name" value="SH3_PEX13_eumet"/>
    <property type="match status" value="1"/>
</dbReference>
<dbReference type="FunCoup" id="A0A7M7KSF9">
    <property type="interactions" value="537"/>
</dbReference>
<reference evidence="16" key="1">
    <citation type="submission" date="2021-01" db="UniProtKB">
        <authorList>
            <consortium name="EnsemblMetazoa"/>
        </authorList>
    </citation>
    <scope>IDENTIFICATION</scope>
</reference>
<evidence type="ECO:0000313" key="16">
    <source>
        <dbReference type="EnsemblMetazoa" id="XP_022671284"/>
    </source>
</evidence>
<dbReference type="Pfam" id="PF04088">
    <property type="entry name" value="Peroxin-13_N"/>
    <property type="match status" value="1"/>
</dbReference>
<keyword evidence="17" id="KW-1185">Reference proteome</keyword>
<dbReference type="PANTHER" id="PTHR19332:SF1">
    <property type="entry name" value="PEROXISOMAL MEMBRANE PROTEIN PEX13"/>
    <property type="match status" value="1"/>
</dbReference>
<dbReference type="InterPro" id="IPR001452">
    <property type="entry name" value="SH3_domain"/>
</dbReference>
<organism evidence="16 17">
    <name type="scientific">Varroa destructor</name>
    <name type="common">Honeybee mite</name>
    <dbReference type="NCBI Taxonomy" id="109461"/>
    <lineage>
        <taxon>Eukaryota</taxon>
        <taxon>Metazoa</taxon>
        <taxon>Ecdysozoa</taxon>
        <taxon>Arthropoda</taxon>
        <taxon>Chelicerata</taxon>
        <taxon>Arachnida</taxon>
        <taxon>Acari</taxon>
        <taxon>Parasitiformes</taxon>
        <taxon>Mesostigmata</taxon>
        <taxon>Gamasina</taxon>
        <taxon>Dermanyssoidea</taxon>
        <taxon>Varroidae</taxon>
        <taxon>Varroa</taxon>
    </lineage>
</organism>
<dbReference type="PROSITE" id="PS50002">
    <property type="entry name" value="SH3"/>
    <property type="match status" value="1"/>
</dbReference>
<evidence type="ECO:0000256" key="7">
    <source>
        <dbReference type="ARBA" id="ARBA00023010"/>
    </source>
</evidence>
<evidence type="ECO:0000256" key="6">
    <source>
        <dbReference type="ARBA" id="ARBA00022989"/>
    </source>
</evidence>
<dbReference type="GO" id="GO:0005778">
    <property type="term" value="C:peroxisomal membrane"/>
    <property type="evidence" value="ECO:0007669"/>
    <property type="project" value="UniProtKB-SubCell"/>
</dbReference>
<keyword evidence="2 13" id="KW-0728">SH3 domain</keyword>
<sequence length="423" mass="45483">MRLMAMDLYNMSAPLKPWEAASSIPVSTTSTGPALAQTSVPVQETQTTVVQPPAPPPRPDVNLGQYGAYGSGYSNLSPLISRYGGMGHGMGGYGMGGYGGYGSYGGYGGYGGYNVVSGYGVGGGSEVARIAEDSTRSAFQSVEALVHAFSSISMMLESTYFALHSSFRAVIGVADHFSRIRDQLGQVLAALSIVRTLRWIIRKTLYMLGLLKGNPESAWKSAAIQVASDLTQGPPRSSWPVISFFAVVLGAPWLIYRMFASSGVQSSARWASGEAPHFVGVAQYDFQGESERELSFKAGAQIRLAPKNLQPRVRGWLLGSVDEQRTGLVPANYLKIIGPSQRQTDLSMSPGFLPGSLGISSTPTLEQNALPQRVHQQQQANPNLDQMETSSTSLCNEFVEVNMSELDDARKEEDRSSSKDKDP</sequence>
<keyword evidence="7" id="KW-0811">Translocation</keyword>
<feature type="region of interest" description="Disordered" evidence="14">
    <location>
        <begin position="26"/>
        <end position="61"/>
    </location>
</feature>
<dbReference type="EnsemblMetazoa" id="XM_022815549">
    <property type="protein sequence ID" value="XP_022671284"/>
    <property type="gene ID" value="LOC111254577"/>
</dbReference>
<keyword evidence="4" id="KW-0812">Transmembrane</keyword>
<comment type="subcellular location">
    <subcellularLocation>
        <location evidence="12">Peroxisome membrane</location>
    </subcellularLocation>
</comment>
<dbReference type="InterPro" id="IPR035463">
    <property type="entry name" value="Pex13"/>
</dbReference>
<dbReference type="GO" id="GO:1990429">
    <property type="term" value="C:peroxisomal importomer complex"/>
    <property type="evidence" value="ECO:0007669"/>
    <property type="project" value="TreeGrafter"/>
</dbReference>
<accession>A0A7M7KSF9</accession>
<dbReference type="GeneID" id="111254577"/>
<evidence type="ECO:0000256" key="14">
    <source>
        <dbReference type="SAM" id="MobiDB-lite"/>
    </source>
</evidence>
<evidence type="ECO:0000256" key="9">
    <source>
        <dbReference type="ARBA" id="ARBA00023140"/>
    </source>
</evidence>
<dbReference type="OrthoDB" id="10037838at2759"/>
<dbReference type="AlphaFoldDB" id="A0A7M7KSF9"/>
<evidence type="ECO:0000256" key="5">
    <source>
        <dbReference type="ARBA" id="ARBA00022927"/>
    </source>
</evidence>
<dbReference type="OMA" id="EGWFPKK"/>
<keyword evidence="6" id="KW-1133">Transmembrane helix</keyword>
<feature type="domain" description="SH3" evidence="15">
    <location>
        <begin position="275"/>
        <end position="339"/>
    </location>
</feature>
<dbReference type="GO" id="GO:0016560">
    <property type="term" value="P:protein import into peroxisome matrix, docking"/>
    <property type="evidence" value="ECO:0007669"/>
    <property type="project" value="InterPro"/>
</dbReference>
<feature type="region of interest" description="Disordered" evidence="14">
    <location>
        <begin position="401"/>
        <end position="423"/>
    </location>
</feature>
<dbReference type="SUPFAM" id="SSF50044">
    <property type="entry name" value="SH3-domain"/>
    <property type="match status" value="1"/>
</dbReference>
<dbReference type="RefSeq" id="XP_022671284.1">
    <property type="nucleotide sequence ID" value="XM_022815549.1"/>
</dbReference>
<evidence type="ECO:0000256" key="11">
    <source>
        <dbReference type="ARBA" id="ARBA00034535"/>
    </source>
</evidence>
<dbReference type="KEGG" id="vde:111254577"/>
<dbReference type="InParanoid" id="A0A7M7KSF9"/>
<evidence type="ECO:0000256" key="3">
    <source>
        <dbReference type="ARBA" id="ARBA00022448"/>
    </source>
</evidence>
<evidence type="ECO:0000256" key="12">
    <source>
        <dbReference type="ARBA" id="ARBA00046271"/>
    </source>
</evidence>
<keyword evidence="5" id="KW-0653">Protein transport</keyword>
<dbReference type="InterPro" id="IPR036028">
    <property type="entry name" value="SH3-like_dom_sf"/>
</dbReference>
<name>A0A7M7KSF9_VARDE</name>
<dbReference type="Proteomes" id="UP000594260">
    <property type="component" value="Unplaced"/>
</dbReference>
<dbReference type="InterPro" id="IPR007223">
    <property type="entry name" value="Peroxin-13_N"/>
</dbReference>
<dbReference type="Pfam" id="PF14604">
    <property type="entry name" value="SH3_9"/>
    <property type="match status" value="1"/>
</dbReference>
<evidence type="ECO:0000256" key="1">
    <source>
        <dbReference type="ARBA" id="ARBA00006033"/>
    </source>
</evidence>
<feature type="compositionally biased region" description="Basic and acidic residues" evidence="14">
    <location>
        <begin position="407"/>
        <end position="423"/>
    </location>
</feature>
<proteinExistence type="inferred from homology"/>
<keyword evidence="3" id="KW-0813">Transport</keyword>
<keyword evidence="8" id="KW-0472">Membrane</keyword>
<evidence type="ECO:0000256" key="4">
    <source>
        <dbReference type="ARBA" id="ARBA00022692"/>
    </source>
</evidence>